<evidence type="ECO:0000259" key="1">
    <source>
        <dbReference type="Pfam" id="PF00483"/>
    </source>
</evidence>
<keyword evidence="2" id="KW-0808">Transferase</keyword>
<dbReference type="GO" id="GO:0016740">
    <property type="term" value="F:transferase activity"/>
    <property type="evidence" value="ECO:0007669"/>
    <property type="project" value="UniProtKB-KW"/>
</dbReference>
<dbReference type="RefSeq" id="WP_072304275.1">
    <property type="nucleotide sequence ID" value="NZ_FPIY01000004.1"/>
</dbReference>
<name>A0A1K1QHR9_9FLAO</name>
<dbReference type="OrthoDB" id="9779926at2"/>
<dbReference type="EMBL" id="FPIY01000004">
    <property type="protein sequence ID" value="SFW59496.1"/>
    <property type="molecule type" value="Genomic_DNA"/>
</dbReference>
<proteinExistence type="predicted"/>
<dbReference type="AlphaFoldDB" id="A0A1K1QHR9"/>
<protein>
    <submittedName>
        <fullName evidence="2">Nucleotidyl transferase</fullName>
    </submittedName>
</protein>
<gene>
    <name evidence="2" type="ORF">SAMN05660313_02643</name>
</gene>
<dbReference type="Gene3D" id="3.90.550.10">
    <property type="entry name" value="Spore Coat Polysaccharide Biosynthesis Protein SpsA, Chain A"/>
    <property type="match status" value="1"/>
</dbReference>
<feature type="domain" description="Nucleotidyl transferase" evidence="1">
    <location>
        <begin position="29"/>
        <end position="262"/>
    </location>
</feature>
<dbReference type="Pfam" id="PF00483">
    <property type="entry name" value="NTP_transferase"/>
    <property type="match status" value="1"/>
</dbReference>
<organism evidence="2 3">
    <name type="scientific">Cellulophaga fucicola</name>
    <dbReference type="NCBI Taxonomy" id="76595"/>
    <lineage>
        <taxon>Bacteria</taxon>
        <taxon>Pseudomonadati</taxon>
        <taxon>Bacteroidota</taxon>
        <taxon>Flavobacteriia</taxon>
        <taxon>Flavobacteriales</taxon>
        <taxon>Flavobacteriaceae</taxon>
        <taxon>Cellulophaga</taxon>
    </lineage>
</organism>
<evidence type="ECO:0000313" key="2">
    <source>
        <dbReference type="EMBL" id="SFW59496.1"/>
    </source>
</evidence>
<dbReference type="SUPFAM" id="SSF53448">
    <property type="entry name" value="Nucleotide-diphospho-sugar transferases"/>
    <property type="match status" value="1"/>
</dbReference>
<evidence type="ECO:0000313" key="3">
    <source>
        <dbReference type="Proteomes" id="UP000183257"/>
    </source>
</evidence>
<dbReference type="STRING" id="76595.SAMN05660313_02643"/>
<reference evidence="3" key="1">
    <citation type="submission" date="2016-11" db="EMBL/GenBank/DDBJ databases">
        <authorList>
            <person name="Varghese N."/>
            <person name="Submissions S."/>
        </authorList>
    </citation>
    <scope>NUCLEOTIDE SEQUENCE [LARGE SCALE GENOMIC DNA]</scope>
    <source>
        <strain evidence="3">DSM 24786</strain>
    </source>
</reference>
<keyword evidence="3" id="KW-1185">Reference proteome</keyword>
<dbReference type="InterPro" id="IPR029044">
    <property type="entry name" value="Nucleotide-diphossugar_trans"/>
</dbReference>
<accession>A0A1K1QHR9</accession>
<dbReference type="Proteomes" id="UP000183257">
    <property type="component" value="Unassembled WGS sequence"/>
</dbReference>
<dbReference type="InterPro" id="IPR005835">
    <property type="entry name" value="NTP_transferase_dom"/>
</dbReference>
<sequence>MTLLLMAAGNGSRYGKLKQFDDLGPHSEFLMEFSIFDAIKYGFTHIVAITKKDKVDFLKEHLSKRLPNGIKLDVLAQEISDVPEHTNYTTERLKPWGTAHAVWTARNVIKGPFAVINADDFYGELAFKNAARIMNSETENTFGLISYTLKDTLSTHGSVSRGVCQIENGILTKVEERLKIEKQNNSIIDTDSGIVFTGEEEASMNFWVCDTSIFNYITNAFKLFLKDEGKIKSSEIFLPFIVQEMISKENLKVPVLNSESNWFGVTYAEDRTMAVSKLVEMTKNEDYPFNLWNINQ</sequence>